<evidence type="ECO:0000256" key="1">
    <source>
        <dbReference type="ARBA" id="ARBA00023235"/>
    </source>
</evidence>
<dbReference type="Gene3D" id="2.60.120.10">
    <property type="entry name" value="Jelly Rolls"/>
    <property type="match status" value="2"/>
</dbReference>
<dbReference type="EC" id="5.3.1.30" evidence="2"/>
<dbReference type="NCBIfam" id="TIGR04378">
    <property type="entry name" value="myo_inos_iolB"/>
    <property type="match status" value="1"/>
</dbReference>
<keyword evidence="1 2" id="KW-0413">Isomerase</keyword>
<comment type="caution">
    <text evidence="2">The sequence shown here is derived from an EMBL/GenBank/DDBJ whole genome shotgun (WGS) entry which is preliminary data.</text>
</comment>
<name>A0ABS2CN66_9MICO</name>
<proteinExistence type="predicted"/>
<sequence>MTSPTGVGLDNHDWVRPWGSAPEGPFQVSVAPTSATPAPGWQHTTLRVAACDADAVVEHASGEEETLVVPLEGSWRVEVTDADGTVHTAELPGRATVFDGPTDVVYAGRGSSLRVTNTTGGAGRVALCGAPATKSEAPKPFRHIEARDVPVELRGAGRASREVRNMGLPDVLDADSFLVCEVITPAGNWSSWPPHKHDEERPGVETELEEIYYVETRATDARNTDPMGYLRVYGSSDERPLDVLSEVRTGDVVLVPHGWHGPAVAAPDADLYYLNVMAGPGPERAWRICDDPAHAWVRDSWADEPVDPRLTKGQQ</sequence>
<gene>
    <name evidence="2" type="primary">iolB</name>
    <name evidence="2" type="ORF">JQN70_13085</name>
</gene>
<dbReference type="Proteomes" id="UP001430172">
    <property type="component" value="Unassembled WGS sequence"/>
</dbReference>
<evidence type="ECO:0000313" key="2">
    <source>
        <dbReference type="EMBL" id="MBM6401327.1"/>
    </source>
</evidence>
<dbReference type="GO" id="GO:0102482">
    <property type="term" value="F:5-deoxy-D-glucuronate isomerase activity"/>
    <property type="evidence" value="ECO:0007669"/>
    <property type="project" value="UniProtKB-EC"/>
</dbReference>
<dbReference type="Pfam" id="PF04962">
    <property type="entry name" value="KduI"/>
    <property type="match status" value="1"/>
</dbReference>
<dbReference type="EMBL" id="JAFDVD010000014">
    <property type="protein sequence ID" value="MBM6401327.1"/>
    <property type="molecule type" value="Genomic_DNA"/>
</dbReference>
<dbReference type="PIRSF" id="PIRSF036628">
    <property type="entry name" value="IolB"/>
    <property type="match status" value="1"/>
</dbReference>
<dbReference type="InterPro" id="IPR021120">
    <property type="entry name" value="KduI/IolB_isomerase"/>
</dbReference>
<keyword evidence="3" id="KW-1185">Reference proteome</keyword>
<dbReference type="InterPro" id="IPR024203">
    <property type="entry name" value="Deoxy-glucuronate_isom_IolB"/>
</dbReference>
<organism evidence="2 3">
    <name type="scientific">Phycicoccus sonneratiae</name>
    <dbReference type="NCBI Taxonomy" id="2807628"/>
    <lineage>
        <taxon>Bacteria</taxon>
        <taxon>Bacillati</taxon>
        <taxon>Actinomycetota</taxon>
        <taxon>Actinomycetes</taxon>
        <taxon>Micrococcales</taxon>
        <taxon>Intrasporangiaceae</taxon>
        <taxon>Phycicoccus</taxon>
    </lineage>
</organism>
<reference evidence="2" key="1">
    <citation type="submission" date="2021-02" db="EMBL/GenBank/DDBJ databases">
        <title>Phycicoccus sp. MQZ13P-5T, whole genome shotgun sequence.</title>
        <authorList>
            <person name="Tuo L."/>
        </authorList>
    </citation>
    <scope>NUCLEOTIDE SEQUENCE</scope>
    <source>
        <strain evidence="2">MQZ13P-5</strain>
    </source>
</reference>
<dbReference type="InterPro" id="IPR014710">
    <property type="entry name" value="RmlC-like_jellyroll"/>
</dbReference>
<dbReference type="PANTHER" id="PTHR39193">
    <property type="entry name" value="5-DEOXY-GLUCURONATE ISOMERASE"/>
    <property type="match status" value="1"/>
</dbReference>
<evidence type="ECO:0000313" key="3">
    <source>
        <dbReference type="Proteomes" id="UP001430172"/>
    </source>
</evidence>
<dbReference type="SUPFAM" id="SSF51182">
    <property type="entry name" value="RmlC-like cupins"/>
    <property type="match status" value="1"/>
</dbReference>
<dbReference type="RefSeq" id="WP_204131797.1">
    <property type="nucleotide sequence ID" value="NZ_JAFDVD010000014.1"/>
</dbReference>
<accession>A0ABS2CN66</accession>
<dbReference type="InterPro" id="IPR011051">
    <property type="entry name" value="RmlC_Cupin_sf"/>
</dbReference>
<dbReference type="PANTHER" id="PTHR39193:SF1">
    <property type="entry name" value="5-DEOXY-GLUCURONATE ISOMERASE"/>
    <property type="match status" value="1"/>
</dbReference>
<protein>
    <submittedName>
        <fullName evidence="2">5-deoxy-glucuronate isomerase</fullName>
        <ecNumber evidence="2">5.3.1.30</ecNumber>
    </submittedName>
</protein>